<keyword evidence="2" id="KW-1185">Reference proteome</keyword>
<accession>A0A916SQX7</accession>
<name>A0A916SQX7_9HYPH</name>
<reference evidence="1" key="1">
    <citation type="journal article" date="2014" name="Int. J. Syst. Evol. Microbiol.">
        <title>Complete genome sequence of Corynebacterium casei LMG S-19264T (=DSM 44701T), isolated from a smear-ripened cheese.</title>
        <authorList>
            <consortium name="US DOE Joint Genome Institute (JGI-PGF)"/>
            <person name="Walter F."/>
            <person name="Albersmeier A."/>
            <person name="Kalinowski J."/>
            <person name="Ruckert C."/>
        </authorList>
    </citation>
    <scope>NUCLEOTIDE SEQUENCE</scope>
    <source>
        <strain evidence="1">CGMCC 1.15082</strain>
    </source>
</reference>
<proteinExistence type="predicted"/>
<comment type="caution">
    <text evidence="1">The sequence shown here is derived from an EMBL/GenBank/DDBJ whole genome shotgun (WGS) entry which is preliminary data.</text>
</comment>
<sequence length="245" mass="27082">MATQSRPLDKMQSAIQLAAFHYIACLKAMPSNADHKLTIGKAEFHFENIRTADSRLLHGEFQRWAASAVLRDLVEHFSIFLMEVYRDAVMKAPGRTFAVTPSRFERRGIEDQLTILAAEFSVAPEWIILLTGYNRARNCLAHRAGIVDLPDATDGSELVVRWLVAKTALAEGPPSRLVDIQGPMGALVRGHHIHGVSAAIFELQDRENRVAVGSTLHFLPDEVLEICQTFQLVAAAFSEIGAGRV</sequence>
<dbReference type="RefSeq" id="WP_188826404.1">
    <property type="nucleotide sequence ID" value="NZ_BMHH01000038.1"/>
</dbReference>
<gene>
    <name evidence="1" type="ORF">GCM10011491_44960</name>
</gene>
<dbReference type="AlphaFoldDB" id="A0A916SQX7"/>
<evidence type="ECO:0000313" key="1">
    <source>
        <dbReference type="EMBL" id="GGB12102.1"/>
    </source>
</evidence>
<dbReference type="Proteomes" id="UP000646478">
    <property type="component" value="Unassembled WGS sequence"/>
</dbReference>
<dbReference type="EMBL" id="BMHH01000038">
    <property type="protein sequence ID" value="GGB12102.1"/>
    <property type="molecule type" value="Genomic_DNA"/>
</dbReference>
<organism evidence="1 2">
    <name type="scientific">Brucella endophytica</name>
    <dbReference type="NCBI Taxonomy" id="1963359"/>
    <lineage>
        <taxon>Bacteria</taxon>
        <taxon>Pseudomonadati</taxon>
        <taxon>Pseudomonadota</taxon>
        <taxon>Alphaproteobacteria</taxon>
        <taxon>Hyphomicrobiales</taxon>
        <taxon>Brucellaceae</taxon>
        <taxon>Brucella/Ochrobactrum group</taxon>
        <taxon>Brucella</taxon>
    </lineage>
</organism>
<protein>
    <submittedName>
        <fullName evidence="1">Uncharacterized protein</fullName>
    </submittedName>
</protein>
<evidence type="ECO:0000313" key="2">
    <source>
        <dbReference type="Proteomes" id="UP000646478"/>
    </source>
</evidence>
<reference evidence="1" key="2">
    <citation type="submission" date="2020-09" db="EMBL/GenBank/DDBJ databases">
        <authorList>
            <person name="Sun Q."/>
            <person name="Zhou Y."/>
        </authorList>
    </citation>
    <scope>NUCLEOTIDE SEQUENCE</scope>
    <source>
        <strain evidence="1">CGMCC 1.15082</strain>
    </source>
</reference>